<keyword evidence="2" id="KW-1185">Reference proteome</keyword>
<dbReference type="RefSeq" id="WP_106929358.1">
    <property type="nucleotide sequence ID" value="NZ_PYFT01000001.1"/>
</dbReference>
<evidence type="ECO:0000313" key="2">
    <source>
        <dbReference type="Proteomes" id="UP000240357"/>
    </source>
</evidence>
<dbReference type="InterPro" id="IPR024353">
    <property type="entry name" value="DUF3871"/>
</dbReference>
<dbReference type="EMBL" id="PYFT01000001">
    <property type="protein sequence ID" value="PSR54066.1"/>
    <property type="molecule type" value="Genomic_DNA"/>
</dbReference>
<reference evidence="1 2" key="1">
    <citation type="submission" date="2018-03" db="EMBL/GenBank/DDBJ databases">
        <title>Adhaeribacter sp. HMF7605 Genome sequencing and assembly.</title>
        <authorList>
            <person name="Kang H."/>
            <person name="Kang J."/>
            <person name="Cha I."/>
            <person name="Kim H."/>
            <person name="Joh K."/>
        </authorList>
    </citation>
    <scope>NUCLEOTIDE SEQUENCE [LARGE SCALE GENOMIC DNA]</scope>
    <source>
        <strain evidence="1 2">HMF7605</strain>
    </source>
</reference>
<dbReference type="Pfam" id="PF12987">
    <property type="entry name" value="DUF3871"/>
    <property type="match status" value="1"/>
</dbReference>
<organism evidence="1 2">
    <name type="scientific">Adhaeribacter arboris</name>
    <dbReference type="NCBI Taxonomy" id="2072846"/>
    <lineage>
        <taxon>Bacteria</taxon>
        <taxon>Pseudomonadati</taxon>
        <taxon>Bacteroidota</taxon>
        <taxon>Cytophagia</taxon>
        <taxon>Cytophagales</taxon>
        <taxon>Hymenobacteraceae</taxon>
        <taxon>Adhaeribacter</taxon>
    </lineage>
</organism>
<dbReference type="Proteomes" id="UP000240357">
    <property type="component" value="Unassembled WGS sequence"/>
</dbReference>
<gene>
    <name evidence="1" type="ORF">AHMF7605_11310</name>
</gene>
<evidence type="ECO:0008006" key="3">
    <source>
        <dbReference type="Google" id="ProtNLM"/>
    </source>
</evidence>
<evidence type="ECO:0000313" key="1">
    <source>
        <dbReference type="EMBL" id="PSR54066.1"/>
    </source>
</evidence>
<name>A0A2T2YEX3_9BACT</name>
<sequence>MENTILPINSYPTRRMHATLELEPASSSRAFIEANTLPVSLPEIQHHHLIPVFVKDNEPLISQWDFIQTVVEAVTDTFRGEQILRPQVRVSHPIKGRIPEAKDKPASLLLDSERTIYYERMMFCLEIPTVMDVIDGNTLSLLVGGVKAYNLDNLYNKKGAQEHFKLFIGFQNMVCTNLCVQTDGYMSDLKVTSLEQLRTGIYRLLDSYDQLRHLKQLQSLTEYSLTEPQFAQLLGRCRMYSYLPAEARKQIPALLYGDTQLGTVCKDYYRDESFCRQEDGTINLWRLYNLFTGVNKSTYIDQFLDRSVNALDFTTQVQQALDGGNASWFLN</sequence>
<comment type="caution">
    <text evidence="1">The sequence shown here is derived from an EMBL/GenBank/DDBJ whole genome shotgun (WGS) entry which is preliminary data.</text>
</comment>
<protein>
    <recommendedName>
        <fullName evidence="3">DUF3871 domain-containing protein</fullName>
    </recommendedName>
</protein>
<accession>A0A2T2YEX3</accession>
<proteinExistence type="predicted"/>
<dbReference type="OrthoDB" id="995338at2"/>
<dbReference type="AlphaFoldDB" id="A0A2T2YEX3"/>